<feature type="transmembrane region" description="Helical" evidence="1">
    <location>
        <begin position="21"/>
        <end position="43"/>
    </location>
</feature>
<protein>
    <submittedName>
        <fullName evidence="2">Uncharacterized protein</fullName>
    </submittedName>
</protein>
<dbReference type="EMBL" id="SOHH01000075">
    <property type="protein sequence ID" value="TFD75653.1"/>
    <property type="molecule type" value="Genomic_DNA"/>
</dbReference>
<feature type="transmembrane region" description="Helical" evidence="1">
    <location>
        <begin position="117"/>
        <end position="138"/>
    </location>
</feature>
<feature type="transmembrane region" description="Helical" evidence="1">
    <location>
        <begin position="254"/>
        <end position="278"/>
    </location>
</feature>
<dbReference type="RefSeq" id="WP_134524162.1">
    <property type="nucleotide sequence ID" value="NZ_SOHH01000075.1"/>
</dbReference>
<sequence>MIRETSSIGVDRRRASVGARTWLRLSIAAAVLAFIGSVIGLTVHGIYGSLTPTFLFQALAQDIVNTVVVTPLMVLCAVMALRGSYRAYVVWLGAVAFTVYSYVIYTFSVPFGPVFPLWVAVLGLSLYALIGGLASIDIPRTAEHFTNDRAVTVGAWTLVVVAGMFALLWLSEDVPALLTGVRPQSVVEMALPTNPVHVLDYAIFLPAALGVGIRQLQRQAFAYPITAAFLVFLLLTCMPILITPFVQTALHEPAAWGIMIPIGIVAAVILGILSWLLATVRTLTVSPEI</sequence>
<comment type="caution">
    <text evidence="2">The sequence shown here is derived from an EMBL/GenBank/DDBJ whole genome shotgun (WGS) entry which is preliminary data.</text>
</comment>
<organism evidence="2 3">
    <name type="scientific">Cryobacterium fucosi</name>
    <dbReference type="NCBI Taxonomy" id="1259157"/>
    <lineage>
        <taxon>Bacteria</taxon>
        <taxon>Bacillati</taxon>
        <taxon>Actinomycetota</taxon>
        <taxon>Actinomycetes</taxon>
        <taxon>Micrococcales</taxon>
        <taxon>Microbacteriaceae</taxon>
        <taxon>Cryobacterium</taxon>
    </lineage>
</organism>
<keyword evidence="1" id="KW-0812">Transmembrane</keyword>
<gene>
    <name evidence="2" type="ORF">E3T48_11365</name>
</gene>
<name>A0A4R9B4C5_9MICO</name>
<feature type="transmembrane region" description="Helical" evidence="1">
    <location>
        <begin position="63"/>
        <end position="81"/>
    </location>
</feature>
<feature type="transmembrane region" description="Helical" evidence="1">
    <location>
        <begin position="196"/>
        <end position="213"/>
    </location>
</feature>
<dbReference type="Proteomes" id="UP000298313">
    <property type="component" value="Unassembled WGS sequence"/>
</dbReference>
<feature type="transmembrane region" description="Helical" evidence="1">
    <location>
        <begin position="88"/>
        <end position="105"/>
    </location>
</feature>
<feature type="transmembrane region" description="Helical" evidence="1">
    <location>
        <begin position="220"/>
        <end position="242"/>
    </location>
</feature>
<feature type="transmembrane region" description="Helical" evidence="1">
    <location>
        <begin position="150"/>
        <end position="170"/>
    </location>
</feature>
<dbReference type="OrthoDB" id="4945830at2"/>
<proteinExistence type="predicted"/>
<evidence type="ECO:0000256" key="1">
    <source>
        <dbReference type="SAM" id="Phobius"/>
    </source>
</evidence>
<accession>A0A4R9B4C5</accession>
<keyword evidence="3" id="KW-1185">Reference proteome</keyword>
<evidence type="ECO:0000313" key="3">
    <source>
        <dbReference type="Proteomes" id="UP000298313"/>
    </source>
</evidence>
<keyword evidence="1" id="KW-0472">Membrane</keyword>
<evidence type="ECO:0000313" key="2">
    <source>
        <dbReference type="EMBL" id="TFD75653.1"/>
    </source>
</evidence>
<reference evidence="2 3" key="1">
    <citation type="submission" date="2019-03" db="EMBL/GenBank/DDBJ databases">
        <title>Genomics of glacier-inhabiting Cryobacterium strains.</title>
        <authorList>
            <person name="Liu Q."/>
            <person name="Xin Y.-H."/>
        </authorList>
    </citation>
    <scope>NUCLEOTIDE SEQUENCE [LARGE SCALE GENOMIC DNA]</scope>
    <source>
        <strain evidence="2 3">Hh4</strain>
    </source>
</reference>
<keyword evidence="1" id="KW-1133">Transmembrane helix</keyword>
<dbReference type="AlphaFoldDB" id="A0A4R9B4C5"/>